<dbReference type="InterPro" id="IPR036047">
    <property type="entry name" value="F-box-like_dom_sf"/>
</dbReference>
<organism evidence="2 3">
    <name type="scientific">Eragrostis curvula</name>
    <name type="common">weeping love grass</name>
    <dbReference type="NCBI Taxonomy" id="38414"/>
    <lineage>
        <taxon>Eukaryota</taxon>
        <taxon>Viridiplantae</taxon>
        <taxon>Streptophyta</taxon>
        <taxon>Embryophyta</taxon>
        <taxon>Tracheophyta</taxon>
        <taxon>Spermatophyta</taxon>
        <taxon>Magnoliopsida</taxon>
        <taxon>Liliopsida</taxon>
        <taxon>Poales</taxon>
        <taxon>Poaceae</taxon>
        <taxon>PACMAD clade</taxon>
        <taxon>Chloridoideae</taxon>
        <taxon>Eragrostideae</taxon>
        <taxon>Eragrostidinae</taxon>
        <taxon>Eragrostis</taxon>
    </lineage>
</organism>
<feature type="domain" description="F-box" evidence="1">
    <location>
        <begin position="19"/>
        <end position="60"/>
    </location>
</feature>
<name>A0A5J9UUA7_9POAL</name>
<dbReference type="SUPFAM" id="SSF81383">
    <property type="entry name" value="F-box domain"/>
    <property type="match status" value="2"/>
</dbReference>
<dbReference type="Pfam" id="PF12937">
    <property type="entry name" value="F-box-like"/>
    <property type="match status" value="1"/>
</dbReference>
<dbReference type="Proteomes" id="UP000324897">
    <property type="component" value="Chromosome 2"/>
</dbReference>
<dbReference type="PANTHER" id="PTHR33110">
    <property type="entry name" value="F-BOX/KELCH-REPEAT PROTEIN-RELATED"/>
    <property type="match status" value="1"/>
</dbReference>
<dbReference type="InterPro" id="IPR001810">
    <property type="entry name" value="F-box_dom"/>
</dbReference>
<gene>
    <name evidence="2" type="ORF">EJB05_29430</name>
</gene>
<keyword evidence="3" id="KW-1185">Reference proteome</keyword>
<feature type="non-terminal residue" evidence="2">
    <location>
        <position position="1"/>
    </location>
</feature>
<dbReference type="CDD" id="cd09917">
    <property type="entry name" value="F-box_SF"/>
    <property type="match status" value="1"/>
</dbReference>
<evidence type="ECO:0000313" key="2">
    <source>
        <dbReference type="EMBL" id="TVU26861.1"/>
    </source>
</evidence>
<dbReference type="Gene3D" id="1.20.1280.50">
    <property type="match status" value="2"/>
</dbReference>
<proteinExistence type="predicted"/>
<dbReference type="Gramene" id="TVU26861">
    <property type="protein sequence ID" value="TVU26861"/>
    <property type="gene ID" value="EJB05_29430"/>
</dbReference>
<dbReference type="AlphaFoldDB" id="A0A5J9UUA7"/>
<feature type="domain" description="F-box" evidence="1">
    <location>
        <begin position="334"/>
        <end position="376"/>
    </location>
</feature>
<evidence type="ECO:0000313" key="3">
    <source>
        <dbReference type="Proteomes" id="UP000324897"/>
    </source>
</evidence>
<protein>
    <recommendedName>
        <fullName evidence="1">F-box domain-containing protein</fullName>
    </recommendedName>
</protein>
<dbReference type="SMART" id="SM00256">
    <property type="entry name" value="FBOX"/>
    <property type="match status" value="2"/>
</dbReference>
<dbReference type="OrthoDB" id="1863935at2759"/>
<accession>A0A5J9UUA7</accession>
<dbReference type="PANTHER" id="PTHR33110:SF108">
    <property type="entry name" value="OS11G0154200 PROTEIN"/>
    <property type="match status" value="1"/>
</dbReference>
<comment type="caution">
    <text evidence="2">The sequence shown here is derived from an EMBL/GenBank/DDBJ whole genome shotgun (WGS) entry which is preliminary data.</text>
</comment>
<evidence type="ECO:0000259" key="1">
    <source>
        <dbReference type="SMART" id="SM00256"/>
    </source>
</evidence>
<dbReference type="EMBL" id="RWGY01000013">
    <property type="protein sequence ID" value="TVU26861.1"/>
    <property type="molecule type" value="Genomic_DNA"/>
</dbReference>
<reference evidence="2 3" key="1">
    <citation type="journal article" date="2019" name="Sci. Rep.">
        <title>A high-quality genome of Eragrostis curvula grass provides insights into Poaceae evolution and supports new strategies to enhance forage quality.</title>
        <authorList>
            <person name="Carballo J."/>
            <person name="Santos B.A.C.M."/>
            <person name="Zappacosta D."/>
            <person name="Garbus I."/>
            <person name="Selva J.P."/>
            <person name="Gallo C.A."/>
            <person name="Diaz A."/>
            <person name="Albertini E."/>
            <person name="Caccamo M."/>
            <person name="Echenique V."/>
        </authorList>
    </citation>
    <scope>NUCLEOTIDE SEQUENCE [LARGE SCALE GENOMIC DNA]</scope>
    <source>
        <strain evidence="3">cv. Victoria</strain>
        <tissue evidence="2">Leaf</tissue>
    </source>
</reference>
<dbReference type="Pfam" id="PF03478">
    <property type="entry name" value="Beta-prop_KIB1-4"/>
    <property type="match status" value="2"/>
</dbReference>
<dbReference type="InterPro" id="IPR005174">
    <property type="entry name" value="KIB1-4_b-propeller"/>
</dbReference>
<sequence>MGLCLSTRRRPASIWSKLLPEVGGLILRLLPSHADRLSFRAVCRQWRLAAQQDPTTLPPALPWIRLSDRTFRSLPGGELRRFKAHRVRRTTGTAICLHRFLDLNLVCKTIACSPGLSAAMLSGNAAVLFYQPGGASWLISQAPRDDRHWSWLRWYSDIAFHRGKLYGVTKNDELFSHELVHDNCDGGAKVEHVIKEYDPSIDFICYPRYLVVSCDNKLLMVKWRRRCAAINAPTTIQEKCDSMKLEVFEADVEMGRWSEVKDGLDGQTLFVSSKCSRAIRLPSNDHEFEGDHMANQFGRDLHRPSPRLFPTVNCVMGLCLGKQRCPPSPLWSDLPPELSGLILRRLRSHADRLSFGAVCRQWRLAAQQERSSLPPALPWIRLNDRTFQSLPGGELRRFDFKAVDDHHSRGAEIHVGSCSDGWLMYQTVRTVSTSLTSISCLLVNPFTGATIHVPQPLEIDNLIGKMIVCSPGLFAAIHSDSTAVGFFYRPGARRFPSWSVSPPAPCDERGRTKRYSDIAFHRGKLYALTDTDELYSHELIVHGADKVPVASSHAAVEHVIKEHASAMMGGAATSLPRVFEADLEMGRWSEVKGGLDGQTLFVSSECSRAIRLSSNDHGFHGDHVYFLGADFDFFGSCFKSYHYGSYDMRNDRISQVFLNEKRINIKNICSPGCRVPENSVHLVSSGLRIVLEPLALGSLTLTHGRRWKKMNREHLIMAATPRPPNGLYVGYLFN</sequence>